<accession>A0ABP1K250</accession>
<gene>
    <name evidence="2" type="ORF">HINF_LOCUS44595</name>
</gene>
<evidence type="ECO:0000313" key="3">
    <source>
        <dbReference type="Proteomes" id="UP001642409"/>
    </source>
</evidence>
<proteinExistence type="predicted"/>
<feature type="compositionally biased region" description="Polar residues" evidence="1">
    <location>
        <begin position="40"/>
        <end position="106"/>
    </location>
</feature>
<feature type="compositionally biased region" description="Basic and acidic residues" evidence="1">
    <location>
        <begin position="17"/>
        <end position="32"/>
    </location>
</feature>
<dbReference type="EMBL" id="CAXDID020000190">
    <property type="protein sequence ID" value="CAL6051911.1"/>
    <property type="molecule type" value="Genomic_DNA"/>
</dbReference>
<sequence>MKKQKNKKLKNQKNKKDKQQKENNDERNEKTKLHPLNIMKMNQLTQQDAKQTNTICQPTKSAPPTTNKHKLQTTTQRSLTGNESQLTPTQVHPTFPISNSFVRLDE</sequence>
<reference evidence="2 3" key="1">
    <citation type="submission" date="2024-07" db="EMBL/GenBank/DDBJ databases">
        <authorList>
            <person name="Akdeniz Z."/>
        </authorList>
    </citation>
    <scope>NUCLEOTIDE SEQUENCE [LARGE SCALE GENOMIC DNA]</scope>
</reference>
<keyword evidence="3" id="KW-1185">Reference proteome</keyword>
<name>A0ABP1K250_9EUKA</name>
<evidence type="ECO:0000313" key="2">
    <source>
        <dbReference type="EMBL" id="CAL6051911.1"/>
    </source>
</evidence>
<comment type="caution">
    <text evidence="2">The sequence shown here is derived from an EMBL/GenBank/DDBJ whole genome shotgun (WGS) entry which is preliminary data.</text>
</comment>
<feature type="region of interest" description="Disordered" evidence="1">
    <location>
        <begin position="1"/>
        <end position="106"/>
    </location>
</feature>
<protein>
    <submittedName>
        <fullName evidence="2">Hypothetical_protein</fullName>
    </submittedName>
</protein>
<dbReference type="Proteomes" id="UP001642409">
    <property type="component" value="Unassembled WGS sequence"/>
</dbReference>
<evidence type="ECO:0000256" key="1">
    <source>
        <dbReference type="SAM" id="MobiDB-lite"/>
    </source>
</evidence>
<organism evidence="2 3">
    <name type="scientific">Hexamita inflata</name>
    <dbReference type="NCBI Taxonomy" id="28002"/>
    <lineage>
        <taxon>Eukaryota</taxon>
        <taxon>Metamonada</taxon>
        <taxon>Diplomonadida</taxon>
        <taxon>Hexamitidae</taxon>
        <taxon>Hexamitinae</taxon>
        <taxon>Hexamita</taxon>
    </lineage>
</organism>
<feature type="compositionally biased region" description="Basic residues" evidence="1">
    <location>
        <begin position="1"/>
        <end position="16"/>
    </location>
</feature>